<feature type="region of interest" description="Disordered" evidence="1">
    <location>
        <begin position="167"/>
        <end position="189"/>
    </location>
</feature>
<reference evidence="3 4" key="1">
    <citation type="submission" date="2011-06" db="EMBL/GenBank/DDBJ databases">
        <title>The Genome Sequence of Fusarium oxysporum FOSC 3-a.</title>
        <authorList>
            <consortium name="The Broad Institute Genome Sequencing Platform"/>
            <person name="Ma L.-J."/>
            <person name="Gale L.R."/>
            <person name="Schwartz D.C."/>
            <person name="Zhou S."/>
            <person name="Corby-Kistler H."/>
            <person name="Young S.K."/>
            <person name="Zeng Q."/>
            <person name="Gargeya S."/>
            <person name="Fitzgerald M."/>
            <person name="Haas B."/>
            <person name="Abouelleil A."/>
            <person name="Alvarado L."/>
            <person name="Arachchi H.M."/>
            <person name="Berlin A."/>
            <person name="Brown A."/>
            <person name="Chapman S.B."/>
            <person name="Chen Z."/>
            <person name="Dunbar C."/>
            <person name="Freedman E."/>
            <person name="Gearin G."/>
            <person name="Gellesch M."/>
            <person name="Goldberg J."/>
            <person name="Griggs A."/>
            <person name="Gujja S."/>
            <person name="Heiman D."/>
            <person name="Howarth C."/>
            <person name="Larson L."/>
            <person name="Lui A."/>
            <person name="MacDonald P.J.P."/>
            <person name="Mehta T."/>
            <person name="Montmayeur A."/>
            <person name="Murphy C."/>
            <person name="Neiman D."/>
            <person name="Pearson M."/>
            <person name="Priest M."/>
            <person name="Roberts A."/>
            <person name="Saif S."/>
            <person name="Shea T."/>
            <person name="Shenoy N."/>
            <person name="Sisk P."/>
            <person name="Stolte C."/>
            <person name="Sykes S."/>
            <person name="Wortman J."/>
            <person name="Nusbaum C."/>
            <person name="Birren B."/>
        </authorList>
    </citation>
    <scope>NUCLEOTIDE SEQUENCE [LARGE SCALE GENOMIC DNA]</scope>
    <source>
        <strain evidence="4">FOSC 3-a</strain>
    </source>
</reference>
<feature type="compositionally biased region" description="Polar residues" evidence="1">
    <location>
        <begin position="177"/>
        <end position="189"/>
    </location>
</feature>
<dbReference type="InterPro" id="IPR057678">
    <property type="entry name" value="DUF7918"/>
</dbReference>
<gene>
    <name evidence="3" type="ORF">FOYG_16936</name>
</gene>
<name>W9HI58_FUSOX</name>
<dbReference type="OrthoDB" id="3364132at2759"/>
<accession>W9HI58</accession>
<evidence type="ECO:0000256" key="1">
    <source>
        <dbReference type="SAM" id="MobiDB-lite"/>
    </source>
</evidence>
<evidence type="ECO:0000313" key="4">
    <source>
        <dbReference type="Proteomes" id="UP000030753"/>
    </source>
</evidence>
<proteinExistence type="predicted"/>
<sequence>MAIIKKVPEISVSIAIEGKEADEYDPCHEKDQAQDEVPTVRRYIQAQSGSKYSISYRISPNFQFKNGTDMLGLHIYVDGSHFHSKYIRESDLGGSECCGQVPSRHTKRQGQVEALVFSPVQPIEDVSRKTVDEDMRRVKRMGSIQIVVNTWKAELIEDLKPSNFPPSRSPYVAQKALSKSSRGVTHTTL</sequence>
<feature type="domain" description="DUF7918" evidence="2">
    <location>
        <begin position="10"/>
        <end position="177"/>
    </location>
</feature>
<protein>
    <recommendedName>
        <fullName evidence="2">DUF7918 domain-containing protein</fullName>
    </recommendedName>
</protein>
<organism evidence="3 4">
    <name type="scientific">Fusarium oxysporum NRRL 32931</name>
    <dbReference type="NCBI Taxonomy" id="660029"/>
    <lineage>
        <taxon>Eukaryota</taxon>
        <taxon>Fungi</taxon>
        <taxon>Dikarya</taxon>
        <taxon>Ascomycota</taxon>
        <taxon>Pezizomycotina</taxon>
        <taxon>Sordariomycetes</taxon>
        <taxon>Hypocreomycetidae</taxon>
        <taxon>Hypocreales</taxon>
        <taxon>Nectriaceae</taxon>
        <taxon>Fusarium</taxon>
        <taxon>Fusarium oxysporum species complex</taxon>
    </lineage>
</organism>
<dbReference type="EMBL" id="JH717853">
    <property type="protein sequence ID" value="EWY79871.1"/>
    <property type="molecule type" value="Genomic_DNA"/>
</dbReference>
<evidence type="ECO:0000259" key="2">
    <source>
        <dbReference type="Pfam" id="PF25534"/>
    </source>
</evidence>
<dbReference type="PANTHER" id="PTHR36223:SF1">
    <property type="entry name" value="TRANSCRIPTION ELONGATION FACTOR EAF N-TERMINAL DOMAIN-CONTAINING PROTEIN"/>
    <property type="match status" value="1"/>
</dbReference>
<dbReference type="PANTHER" id="PTHR36223">
    <property type="entry name" value="BETA-LACTAMASE-TYPE TRANSPEPTIDASE FOLD DOMAIN CONTAINING PROTEIN"/>
    <property type="match status" value="1"/>
</dbReference>
<dbReference type="Proteomes" id="UP000030753">
    <property type="component" value="Unassembled WGS sequence"/>
</dbReference>
<dbReference type="HOGENOM" id="CLU_1434491_0_0_1"/>
<dbReference type="Pfam" id="PF25534">
    <property type="entry name" value="DUF7918"/>
    <property type="match status" value="1"/>
</dbReference>
<dbReference type="AlphaFoldDB" id="W9HI58"/>
<evidence type="ECO:0000313" key="3">
    <source>
        <dbReference type="EMBL" id="EWY79871.1"/>
    </source>
</evidence>